<evidence type="ECO:0000256" key="3">
    <source>
        <dbReference type="ARBA" id="ARBA00003976"/>
    </source>
</evidence>
<keyword evidence="15" id="KW-1185">Reference proteome</keyword>
<dbReference type="InterPro" id="IPR001841">
    <property type="entry name" value="Znf_RING"/>
</dbReference>
<dbReference type="CDD" id="cd22584">
    <property type="entry name" value="Rcat_RBR_unk"/>
    <property type="match status" value="1"/>
</dbReference>
<evidence type="ECO:0000256" key="1">
    <source>
        <dbReference type="ARBA" id="ARBA00001798"/>
    </source>
</evidence>
<dbReference type="SUPFAM" id="SSF57850">
    <property type="entry name" value="RING/U-box"/>
    <property type="match status" value="3"/>
</dbReference>
<comment type="function">
    <text evidence="3">Might act as an E3 ubiquitin-protein ligase, or as part of E3 complex, which accepts ubiquitin from specific E2 ubiquitin-conjugating enzymes and then transfers it to substrates.</text>
</comment>
<keyword evidence="9 12" id="KW-0863">Zinc-finger</keyword>
<evidence type="ECO:0000313" key="15">
    <source>
        <dbReference type="Proteomes" id="UP001515500"/>
    </source>
</evidence>
<organism evidence="15 16">
    <name type="scientific">Dioscorea cayennensis subsp. rotundata</name>
    <name type="common">White Guinea yam</name>
    <name type="synonym">Dioscorea rotundata</name>
    <dbReference type="NCBI Taxonomy" id="55577"/>
    <lineage>
        <taxon>Eukaryota</taxon>
        <taxon>Viridiplantae</taxon>
        <taxon>Streptophyta</taxon>
        <taxon>Embryophyta</taxon>
        <taxon>Tracheophyta</taxon>
        <taxon>Spermatophyta</taxon>
        <taxon>Magnoliopsida</taxon>
        <taxon>Liliopsida</taxon>
        <taxon>Dioscoreales</taxon>
        <taxon>Dioscoreaceae</taxon>
        <taxon>Dioscorea</taxon>
    </lineage>
</organism>
<evidence type="ECO:0000256" key="12">
    <source>
        <dbReference type="PROSITE-ProRule" id="PRU00175"/>
    </source>
</evidence>
<evidence type="ECO:0000256" key="4">
    <source>
        <dbReference type="ARBA" id="ARBA00005884"/>
    </source>
</evidence>
<reference evidence="16" key="1">
    <citation type="submission" date="2025-08" db="UniProtKB">
        <authorList>
            <consortium name="RefSeq"/>
        </authorList>
    </citation>
    <scope>IDENTIFICATION</scope>
</reference>
<feature type="domain" description="RING-type" evidence="13">
    <location>
        <begin position="97"/>
        <end position="142"/>
    </location>
</feature>
<evidence type="ECO:0000256" key="7">
    <source>
        <dbReference type="ARBA" id="ARBA00022723"/>
    </source>
</evidence>
<evidence type="ECO:0000256" key="2">
    <source>
        <dbReference type="ARBA" id="ARBA00001947"/>
    </source>
</evidence>
<dbReference type="Gene3D" id="1.20.120.1750">
    <property type="match status" value="1"/>
</dbReference>
<comment type="similarity">
    <text evidence="4">Belongs to the RBR family. Ariadne subfamily.</text>
</comment>
<dbReference type="AlphaFoldDB" id="A0AB40BMD3"/>
<accession>A0AB40BMD3</accession>
<dbReference type="Proteomes" id="UP001515500">
    <property type="component" value="Chromosome 6"/>
</dbReference>
<dbReference type="Gene3D" id="3.30.40.10">
    <property type="entry name" value="Zinc/RING finger domain, C3HC4 (zinc finger)"/>
    <property type="match status" value="1"/>
</dbReference>
<sequence length="299" mass="33828">MGETSSNNRSDLFIDLVDDMYFSALYDEEEVFPISDEKYAGELQLQEVLISGTMSTPYPSQQTTTRRLLPVKRQRDCTATTSTTTSTACWSSAQTFCKVCMEVAPSSNMFQNSNCAHVFCRACLSQHIAAKLQENITVIKCPEVHCKGVLEPEICQDIVPKDVFERWESVLCESMAIGACKFYCPFSDCSAMMLDDADEMVVQAECPVCRRLFCAQCKVAWHAGISCQKFQSLDVNERGKDDLILLELARRNRWMRCPKCNFFVEKIEGCLHITCRCKFEFCYRCGQKWSSSHGGCSSS</sequence>
<dbReference type="GO" id="GO:0016567">
    <property type="term" value="P:protein ubiquitination"/>
    <property type="evidence" value="ECO:0007669"/>
    <property type="project" value="InterPro"/>
</dbReference>
<keyword evidence="8" id="KW-0677">Repeat</keyword>
<keyword evidence="6" id="KW-0808">Transferase</keyword>
<dbReference type="GO" id="GO:0008270">
    <property type="term" value="F:zinc ion binding"/>
    <property type="evidence" value="ECO:0007669"/>
    <property type="project" value="UniProtKB-KW"/>
</dbReference>
<dbReference type="FunFam" id="3.30.40.10:FF:000230">
    <property type="entry name" value="RBR-type E3 ubiquitin transferase"/>
    <property type="match status" value="1"/>
</dbReference>
<keyword evidence="7" id="KW-0479">Metal-binding</keyword>
<comment type="catalytic activity">
    <reaction evidence="1">
        <text>[E2 ubiquitin-conjugating enzyme]-S-ubiquitinyl-L-cysteine + [acceptor protein]-L-lysine = [E2 ubiquitin-conjugating enzyme]-L-cysteine + [acceptor protein]-N(6)-ubiquitinyl-L-lysine.</text>
        <dbReference type="EC" id="2.3.2.31"/>
    </reaction>
</comment>
<dbReference type="GO" id="GO:0061630">
    <property type="term" value="F:ubiquitin protein ligase activity"/>
    <property type="evidence" value="ECO:0007669"/>
    <property type="project" value="UniProtKB-EC"/>
</dbReference>
<feature type="domain" description="RING-type" evidence="14">
    <location>
        <begin position="93"/>
        <end position="299"/>
    </location>
</feature>
<dbReference type="PANTHER" id="PTHR11685">
    <property type="entry name" value="RBR FAMILY RING FINGER AND IBR DOMAIN-CONTAINING"/>
    <property type="match status" value="1"/>
</dbReference>
<dbReference type="EC" id="2.3.2.31" evidence="5"/>
<evidence type="ECO:0000259" key="14">
    <source>
        <dbReference type="PROSITE" id="PS51873"/>
    </source>
</evidence>
<dbReference type="InterPro" id="IPR031127">
    <property type="entry name" value="E3_UB_ligase_RBR"/>
</dbReference>
<evidence type="ECO:0000313" key="16">
    <source>
        <dbReference type="RefSeq" id="XP_039127503.1"/>
    </source>
</evidence>
<dbReference type="PROSITE" id="PS51873">
    <property type="entry name" value="TRIAD"/>
    <property type="match status" value="1"/>
</dbReference>
<evidence type="ECO:0000256" key="11">
    <source>
        <dbReference type="ARBA" id="ARBA00022833"/>
    </source>
</evidence>
<dbReference type="InterPro" id="IPR017907">
    <property type="entry name" value="Znf_RING_CS"/>
</dbReference>
<evidence type="ECO:0000256" key="6">
    <source>
        <dbReference type="ARBA" id="ARBA00022679"/>
    </source>
</evidence>
<gene>
    <name evidence="16" type="primary">LOC120263606</name>
</gene>
<evidence type="ECO:0000256" key="5">
    <source>
        <dbReference type="ARBA" id="ARBA00012251"/>
    </source>
</evidence>
<dbReference type="PROSITE" id="PS00518">
    <property type="entry name" value="ZF_RING_1"/>
    <property type="match status" value="1"/>
</dbReference>
<protein>
    <recommendedName>
        <fullName evidence="5">RBR-type E3 ubiquitin transferase</fullName>
        <ecNumber evidence="5">2.3.2.31</ecNumber>
    </recommendedName>
</protein>
<dbReference type="SMART" id="SM00647">
    <property type="entry name" value="IBR"/>
    <property type="match status" value="2"/>
</dbReference>
<keyword evidence="11" id="KW-0862">Zinc</keyword>
<dbReference type="InterPro" id="IPR002867">
    <property type="entry name" value="IBR_dom"/>
</dbReference>
<keyword evidence="10" id="KW-0833">Ubl conjugation pathway</keyword>
<dbReference type="InterPro" id="IPR044066">
    <property type="entry name" value="TRIAD_supradom"/>
</dbReference>
<dbReference type="InterPro" id="IPR013083">
    <property type="entry name" value="Znf_RING/FYVE/PHD"/>
</dbReference>
<evidence type="ECO:0000256" key="10">
    <source>
        <dbReference type="ARBA" id="ARBA00022786"/>
    </source>
</evidence>
<dbReference type="Gene3D" id="2.20.25.20">
    <property type="match status" value="1"/>
</dbReference>
<dbReference type="SMART" id="SM00184">
    <property type="entry name" value="RING"/>
    <property type="match status" value="1"/>
</dbReference>
<evidence type="ECO:0000259" key="13">
    <source>
        <dbReference type="PROSITE" id="PS50089"/>
    </source>
</evidence>
<comment type="cofactor">
    <cofactor evidence="2">
        <name>Zn(2+)</name>
        <dbReference type="ChEBI" id="CHEBI:29105"/>
    </cofactor>
</comment>
<dbReference type="RefSeq" id="XP_039127503.1">
    <property type="nucleotide sequence ID" value="XM_039271569.1"/>
</dbReference>
<dbReference type="GeneID" id="120263606"/>
<dbReference type="PROSITE" id="PS50089">
    <property type="entry name" value="ZF_RING_2"/>
    <property type="match status" value="1"/>
</dbReference>
<evidence type="ECO:0000256" key="9">
    <source>
        <dbReference type="ARBA" id="ARBA00022771"/>
    </source>
</evidence>
<name>A0AB40BMD3_DIOCR</name>
<dbReference type="CDD" id="cd22582">
    <property type="entry name" value="BRcat_RBR_unk"/>
    <property type="match status" value="1"/>
</dbReference>
<dbReference type="Pfam" id="PF01485">
    <property type="entry name" value="IBR"/>
    <property type="match status" value="2"/>
</dbReference>
<evidence type="ECO:0000256" key="8">
    <source>
        <dbReference type="ARBA" id="ARBA00022737"/>
    </source>
</evidence>
<proteinExistence type="inferred from homology"/>